<dbReference type="PROSITE" id="PS50977">
    <property type="entry name" value="HTH_TETR_2"/>
    <property type="match status" value="1"/>
</dbReference>
<dbReference type="Pfam" id="PF00440">
    <property type="entry name" value="TetR_N"/>
    <property type="match status" value="1"/>
</dbReference>
<evidence type="ECO:0000256" key="1">
    <source>
        <dbReference type="ARBA" id="ARBA00023125"/>
    </source>
</evidence>
<organism evidence="4 5">
    <name type="scientific">Corynebacterium kutscheri</name>
    <dbReference type="NCBI Taxonomy" id="35755"/>
    <lineage>
        <taxon>Bacteria</taxon>
        <taxon>Bacillati</taxon>
        <taxon>Actinomycetota</taxon>
        <taxon>Actinomycetes</taxon>
        <taxon>Mycobacteriales</taxon>
        <taxon>Corynebacteriaceae</taxon>
        <taxon>Corynebacterium</taxon>
    </lineage>
</organism>
<dbReference type="InterPro" id="IPR036271">
    <property type="entry name" value="Tet_transcr_reg_TetR-rel_C_sf"/>
</dbReference>
<evidence type="ECO:0000313" key="4">
    <source>
        <dbReference type="EMBL" id="VEH08606.1"/>
    </source>
</evidence>
<dbReference type="Gene3D" id="1.10.357.10">
    <property type="entry name" value="Tetracycline Repressor, domain 2"/>
    <property type="match status" value="1"/>
</dbReference>
<dbReference type="PRINTS" id="PR00455">
    <property type="entry name" value="HTHTETR"/>
</dbReference>
<feature type="DNA-binding region" description="H-T-H motif" evidence="2">
    <location>
        <begin position="28"/>
        <end position="47"/>
    </location>
</feature>
<keyword evidence="1 2" id="KW-0238">DNA-binding</keyword>
<accession>A0AB38VSN0</accession>
<gene>
    <name evidence="4" type="ORF">NCTC949_01721</name>
</gene>
<evidence type="ECO:0000313" key="5">
    <source>
        <dbReference type="Proteomes" id="UP000271380"/>
    </source>
</evidence>
<feature type="domain" description="HTH tetR-type" evidence="3">
    <location>
        <begin position="6"/>
        <end position="65"/>
    </location>
</feature>
<dbReference type="InterPro" id="IPR001647">
    <property type="entry name" value="HTH_TetR"/>
</dbReference>
<dbReference type="GO" id="GO:0003677">
    <property type="term" value="F:DNA binding"/>
    <property type="evidence" value="ECO:0007669"/>
    <property type="project" value="UniProtKB-UniRule"/>
</dbReference>
<dbReference type="SUPFAM" id="SSF46689">
    <property type="entry name" value="Homeodomain-like"/>
    <property type="match status" value="1"/>
</dbReference>
<proteinExistence type="predicted"/>
<dbReference type="Proteomes" id="UP000271380">
    <property type="component" value="Chromosome"/>
</dbReference>
<dbReference type="SUPFAM" id="SSF48498">
    <property type="entry name" value="Tetracyclin repressor-like, C-terminal domain"/>
    <property type="match status" value="1"/>
</dbReference>
<dbReference type="AlphaFoldDB" id="A0AB38VSN0"/>
<dbReference type="InterPro" id="IPR009057">
    <property type="entry name" value="Homeodomain-like_sf"/>
</dbReference>
<dbReference type="EMBL" id="LR134377">
    <property type="protein sequence ID" value="VEH08606.1"/>
    <property type="molecule type" value="Genomic_DNA"/>
</dbReference>
<evidence type="ECO:0000259" key="3">
    <source>
        <dbReference type="PROSITE" id="PS50977"/>
    </source>
</evidence>
<sequence length="200" mass="22281">MRTDAFWRRKLIIETTANLLINQGTDFTVELVAKKAGVGTATVYRHFPTRADLLEEALSHVADKTNTLIQKIINDIKTGSISTLNALQVLNHHFPETGINALLPLLIYADFDSLTDKLQKQRKQTITLFHNLIEHFHDSGLVHNSISALSFFNGLMIIHTAQLFYPSDASPEDATSKQVLLTIFLNGCKYGTNPINPPAI</sequence>
<dbReference type="RefSeq" id="WP_126316944.1">
    <property type="nucleotide sequence ID" value="NZ_LR134377.1"/>
</dbReference>
<reference evidence="4 5" key="1">
    <citation type="submission" date="2018-12" db="EMBL/GenBank/DDBJ databases">
        <authorList>
            <consortium name="Pathogen Informatics"/>
        </authorList>
    </citation>
    <scope>NUCLEOTIDE SEQUENCE [LARGE SCALE GENOMIC DNA]</scope>
    <source>
        <strain evidence="4 5">NCTC949</strain>
    </source>
</reference>
<protein>
    <submittedName>
        <fullName evidence="4">TetR family transcriptional regulator</fullName>
    </submittedName>
</protein>
<evidence type="ECO:0000256" key="2">
    <source>
        <dbReference type="PROSITE-ProRule" id="PRU00335"/>
    </source>
</evidence>
<name>A0AB38VSN0_9CORY</name>